<evidence type="ECO:0000256" key="6">
    <source>
        <dbReference type="ARBA" id="ARBA00022837"/>
    </source>
</evidence>
<feature type="region of interest" description="Disordered" evidence="7">
    <location>
        <begin position="448"/>
        <end position="468"/>
    </location>
</feature>
<feature type="signal peptide" evidence="8">
    <location>
        <begin position="1"/>
        <end position="20"/>
    </location>
</feature>
<keyword evidence="3" id="KW-0479">Metal-binding</keyword>
<accession>A0A7W6EP64</accession>
<dbReference type="PANTHER" id="PTHR42693:SF42">
    <property type="entry name" value="ARYLSULFATASE G"/>
    <property type="match status" value="1"/>
</dbReference>
<dbReference type="CDD" id="cd16144">
    <property type="entry name" value="ARS_like"/>
    <property type="match status" value="1"/>
</dbReference>
<keyword evidence="6" id="KW-0106">Calcium</keyword>
<protein>
    <submittedName>
        <fullName evidence="10">Arylsulfatase A-like enzyme</fullName>
    </submittedName>
</protein>
<evidence type="ECO:0000256" key="4">
    <source>
        <dbReference type="ARBA" id="ARBA00022729"/>
    </source>
</evidence>
<evidence type="ECO:0000256" key="5">
    <source>
        <dbReference type="ARBA" id="ARBA00022801"/>
    </source>
</evidence>
<evidence type="ECO:0000256" key="1">
    <source>
        <dbReference type="ARBA" id="ARBA00001913"/>
    </source>
</evidence>
<keyword evidence="5" id="KW-0378">Hydrolase</keyword>
<dbReference type="Gene3D" id="3.30.1120.10">
    <property type="match status" value="1"/>
</dbReference>
<dbReference type="Pfam" id="PF00884">
    <property type="entry name" value="Sulfatase"/>
    <property type="match status" value="1"/>
</dbReference>
<reference evidence="10 11" key="1">
    <citation type="submission" date="2020-08" db="EMBL/GenBank/DDBJ databases">
        <title>Genomic Encyclopedia of Type Strains, Phase IV (KMG-IV): sequencing the most valuable type-strain genomes for metagenomic binning, comparative biology and taxonomic classification.</title>
        <authorList>
            <person name="Goeker M."/>
        </authorList>
    </citation>
    <scope>NUCLEOTIDE SEQUENCE [LARGE SCALE GENOMIC DNA]</scope>
    <source>
        <strain evidence="10 11">DSM 17976</strain>
    </source>
</reference>
<gene>
    <name evidence="10" type="ORF">FHS57_001010</name>
</gene>
<name>A0A7W6EP64_9BACT</name>
<proteinExistence type="inferred from homology"/>
<dbReference type="PROSITE" id="PS00149">
    <property type="entry name" value="SULFATASE_2"/>
    <property type="match status" value="1"/>
</dbReference>
<organism evidence="10 11">
    <name type="scientific">Runella defluvii</name>
    <dbReference type="NCBI Taxonomy" id="370973"/>
    <lineage>
        <taxon>Bacteria</taxon>
        <taxon>Pseudomonadati</taxon>
        <taxon>Bacteroidota</taxon>
        <taxon>Cytophagia</taxon>
        <taxon>Cytophagales</taxon>
        <taxon>Spirosomataceae</taxon>
        <taxon>Runella</taxon>
    </lineage>
</organism>
<evidence type="ECO:0000256" key="8">
    <source>
        <dbReference type="SAM" id="SignalP"/>
    </source>
</evidence>
<dbReference type="SUPFAM" id="SSF53649">
    <property type="entry name" value="Alkaline phosphatase-like"/>
    <property type="match status" value="1"/>
</dbReference>
<evidence type="ECO:0000313" key="11">
    <source>
        <dbReference type="Proteomes" id="UP000541352"/>
    </source>
</evidence>
<sequence>MKKLFLVSIALSLLALCAFQAPRKAPNIVFMLADDLGWADLGCYGNTFHETPNLNQLAAEGAQFQRAYAACAVCSPTRASIMTGKYPARLQITDWIPGVVYPYAKFQTAKMRYELPKEEEILPELLHKNGYATYHVGKWHLGETEEFWPHNRGFDVNIGGHSKGQPGSYFYPYKNVTPNADYSVKFLPEGGKEGDYLTDFLTDHALKLIEKHANNPQPFFLNMSYYQVHTPLQGKPDYVKKYEEKKKTLGVSKPNPIYAAMIQSLDESVGRILKKLDELGMRDNTIVVFTSDNGGLVEVDGNAPLREGKGFYYEGGIRVPLLVRYPAVTQPRSTPQDVVASIDYVPTLLELAQLAKKKDVDGRSFVPTLKGKSPKETRTLYWHYPHYHTPQRPPTGAVMAGDYKLIEFLGENRWELYNVRDDVSEQHNLVTEKPQLAAQLRKKLQRWQSETGARFPSPNPNYDSEKPFRNSITAWKGENRL</sequence>
<dbReference type="PANTHER" id="PTHR42693">
    <property type="entry name" value="ARYLSULFATASE FAMILY MEMBER"/>
    <property type="match status" value="1"/>
</dbReference>
<comment type="cofactor">
    <cofactor evidence="1">
        <name>Ca(2+)</name>
        <dbReference type="ChEBI" id="CHEBI:29108"/>
    </cofactor>
</comment>
<evidence type="ECO:0000256" key="7">
    <source>
        <dbReference type="SAM" id="MobiDB-lite"/>
    </source>
</evidence>
<keyword evidence="4 8" id="KW-0732">Signal</keyword>
<keyword evidence="11" id="KW-1185">Reference proteome</keyword>
<dbReference type="AlphaFoldDB" id="A0A7W6EP64"/>
<feature type="chain" id="PRO_5031127978" evidence="8">
    <location>
        <begin position="21"/>
        <end position="481"/>
    </location>
</feature>
<dbReference type="GO" id="GO:0004065">
    <property type="term" value="F:arylsulfatase activity"/>
    <property type="evidence" value="ECO:0007669"/>
    <property type="project" value="TreeGrafter"/>
</dbReference>
<dbReference type="InterPro" id="IPR024607">
    <property type="entry name" value="Sulfatase_CS"/>
</dbReference>
<dbReference type="EMBL" id="JACIBY010000002">
    <property type="protein sequence ID" value="MBB3837016.1"/>
    <property type="molecule type" value="Genomic_DNA"/>
</dbReference>
<evidence type="ECO:0000313" key="10">
    <source>
        <dbReference type="EMBL" id="MBB3837016.1"/>
    </source>
</evidence>
<evidence type="ECO:0000256" key="2">
    <source>
        <dbReference type="ARBA" id="ARBA00008779"/>
    </source>
</evidence>
<evidence type="ECO:0000256" key="3">
    <source>
        <dbReference type="ARBA" id="ARBA00022723"/>
    </source>
</evidence>
<dbReference type="InterPro" id="IPR017850">
    <property type="entry name" value="Alkaline_phosphatase_core_sf"/>
</dbReference>
<dbReference type="RefSeq" id="WP_183971794.1">
    <property type="nucleotide sequence ID" value="NZ_JACIBY010000002.1"/>
</dbReference>
<comment type="similarity">
    <text evidence="2">Belongs to the sulfatase family.</text>
</comment>
<dbReference type="GO" id="GO:0046872">
    <property type="term" value="F:metal ion binding"/>
    <property type="evidence" value="ECO:0007669"/>
    <property type="project" value="UniProtKB-KW"/>
</dbReference>
<dbReference type="InterPro" id="IPR050738">
    <property type="entry name" value="Sulfatase"/>
</dbReference>
<dbReference type="InterPro" id="IPR000917">
    <property type="entry name" value="Sulfatase_N"/>
</dbReference>
<dbReference type="Proteomes" id="UP000541352">
    <property type="component" value="Unassembled WGS sequence"/>
</dbReference>
<dbReference type="PROSITE" id="PS00523">
    <property type="entry name" value="SULFATASE_1"/>
    <property type="match status" value="1"/>
</dbReference>
<evidence type="ECO:0000259" key="9">
    <source>
        <dbReference type="Pfam" id="PF00884"/>
    </source>
</evidence>
<comment type="caution">
    <text evidence="10">The sequence shown here is derived from an EMBL/GenBank/DDBJ whole genome shotgun (WGS) entry which is preliminary data.</text>
</comment>
<dbReference type="Gene3D" id="3.40.720.10">
    <property type="entry name" value="Alkaline Phosphatase, subunit A"/>
    <property type="match status" value="1"/>
</dbReference>
<feature type="domain" description="Sulfatase N-terminal" evidence="9">
    <location>
        <begin position="26"/>
        <end position="353"/>
    </location>
</feature>